<dbReference type="Gramene" id="TVU26706">
    <property type="protein sequence ID" value="TVU26706"/>
    <property type="gene ID" value="EJB05_29262"/>
</dbReference>
<dbReference type="OrthoDB" id="1862401at2759"/>
<accession>A0A5J9USW7</accession>
<evidence type="ECO:0000313" key="3">
    <source>
        <dbReference type="EMBL" id="TVU26706.1"/>
    </source>
</evidence>
<evidence type="ECO:0000256" key="2">
    <source>
        <dbReference type="ARBA" id="ARBA00023315"/>
    </source>
</evidence>
<dbReference type="GO" id="GO:0016747">
    <property type="term" value="F:acyltransferase activity, transferring groups other than amino-acyl groups"/>
    <property type="evidence" value="ECO:0007669"/>
    <property type="project" value="UniProtKB-ARBA"/>
</dbReference>
<sequence length="457" mass="48179">MAAVASEKMHEPAGVGEAVAFSASSSPPAAAIRIVDTFRVHPSPPTPEETSLPLTFLDVFWVPKPPLQLILFYRLVPGVDWDTVVAKLRDSLSHAVRAFFPLAGRLRLTPGSTADRYELYYRSGDAVAFTVAGCEDDFDSLAAYEPREVTKIAPLAPPLPDGGAVLALQATLLPARGGLGLALGFTVHHAACDGAAATHFLHTWAAAACSAAARSPPVIDRTLISVPRGLYNVLSAAAEGKVLVKMPDDQLLATFTLSRANLQRVKDVVAASTRCTSLVAALGFVWSCYQRAKQGDGGRSSFLALPVDHRSRMRPPLPAEYFGNCVGFALAIASIRDLAEASVSGRLLAACTAIAAGIEEAVSGVDTETAMEPSKDDQADAMRGLLTVAESPRFRMYDLDMGFGRPVKVDIVSAAKTGVFALAESRAGDGGIEVGVSLPPEGMDAFRNCFADAVARL</sequence>
<dbReference type="EMBL" id="RWGY01000013">
    <property type="protein sequence ID" value="TVU26706.1"/>
    <property type="molecule type" value="Genomic_DNA"/>
</dbReference>
<dbReference type="Proteomes" id="UP000324897">
    <property type="component" value="Chromosome 2"/>
</dbReference>
<proteinExistence type="predicted"/>
<comment type="caution">
    <text evidence="3">The sequence shown here is derived from an EMBL/GenBank/DDBJ whole genome shotgun (WGS) entry which is preliminary data.</text>
</comment>
<evidence type="ECO:0000313" key="4">
    <source>
        <dbReference type="Proteomes" id="UP000324897"/>
    </source>
</evidence>
<dbReference type="Pfam" id="PF02458">
    <property type="entry name" value="Transferase"/>
    <property type="match status" value="1"/>
</dbReference>
<gene>
    <name evidence="3" type="ORF">EJB05_29262</name>
</gene>
<evidence type="ECO:0000256" key="1">
    <source>
        <dbReference type="ARBA" id="ARBA00022679"/>
    </source>
</evidence>
<keyword evidence="2" id="KW-0012">Acyltransferase</keyword>
<dbReference type="Gene3D" id="3.30.559.10">
    <property type="entry name" value="Chloramphenicol acetyltransferase-like domain"/>
    <property type="match status" value="2"/>
</dbReference>
<dbReference type="AlphaFoldDB" id="A0A5J9USW7"/>
<dbReference type="InterPro" id="IPR023213">
    <property type="entry name" value="CAT-like_dom_sf"/>
</dbReference>
<name>A0A5J9USW7_9POAL</name>
<reference evidence="3 4" key="1">
    <citation type="journal article" date="2019" name="Sci. Rep.">
        <title>A high-quality genome of Eragrostis curvula grass provides insights into Poaceae evolution and supports new strategies to enhance forage quality.</title>
        <authorList>
            <person name="Carballo J."/>
            <person name="Santos B.A.C.M."/>
            <person name="Zappacosta D."/>
            <person name="Garbus I."/>
            <person name="Selva J.P."/>
            <person name="Gallo C.A."/>
            <person name="Diaz A."/>
            <person name="Albertini E."/>
            <person name="Caccamo M."/>
            <person name="Echenique V."/>
        </authorList>
    </citation>
    <scope>NUCLEOTIDE SEQUENCE [LARGE SCALE GENOMIC DNA]</scope>
    <source>
        <strain evidence="4">cv. Victoria</strain>
        <tissue evidence="3">Leaf</tissue>
    </source>
</reference>
<organism evidence="3 4">
    <name type="scientific">Eragrostis curvula</name>
    <name type="common">weeping love grass</name>
    <dbReference type="NCBI Taxonomy" id="38414"/>
    <lineage>
        <taxon>Eukaryota</taxon>
        <taxon>Viridiplantae</taxon>
        <taxon>Streptophyta</taxon>
        <taxon>Embryophyta</taxon>
        <taxon>Tracheophyta</taxon>
        <taxon>Spermatophyta</taxon>
        <taxon>Magnoliopsida</taxon>
        <taxon>Liliopsida</taxon>
        <taxon>Poales</taxon>
        <taxon>Poaceae</taxon>
        <taxon>PACMAD clade</taxon>
        <taxon>Chloridoideae</taxon>
        <taxon>Eragrostideae</taxon>
        <taxon>Eragrostidinae</taxon>
        <taxon>Eragrostis</taxon>
    </lineage>
</organism>
<dbReference type="PANTHER" id="PTHR31625">
    <property type="match status" value="1"/>
</dbReference>
<protein>
    <submittedName>
        <fullName evidence="3">Uncharacterized protein</fullName>
    </submittedName>
</protein>
<feature type="non-terminal residue" evidence="3">
    <location>
        <position position="1"/>
    </location>
</feature>
<keyword evidence="4" id="KW-1185">Reference proteome</keyword>
<keyword evidence="1" id="KW-0808">Transferase</keyword>
<dbReference type="InterPro" id="IPR051504">
    <property type="entry name" value="Plant_metabolite_acyltrans"/>
</dbReference>